<feature type="transmembrane region" description="Helical" evidence="7">
    <location>
        <begin position="654"/>
        <end position="677"/>
    </location>
</feature>
<dbReference type="GO" id="GO:0022857">
    <property type="term" value="F:transmembrane transporter activity"/>
    <property type="evidence" value="ECO:0007669"/>
    <property type="project" value="TreeGrafter"/>
</dbReference>
<dbReference type="InterPro" id="IPR003838">
    <property type="entry name" value="ABC3_permease_C"/>
</dbReference>
<organism evidence="9 10">
    <name type="scientific">Lachnoclostridium phytofermentans (strain ATCC 700394 / DSM 18823 / ISDg)</name>
    <name type="common">Clostridium phytofermentans</name>
    <dbReference type="NCBI Taxonomy" id="357809"/>
    <lineage>
        <taxon>Bacteria</taxon>
        <taxon>Bacillati</taxon>
        <taxon>Bacillota</taxon>
        <taxon>Clostridia</taxon>
        <taxon>Lachnospirales</taxon>
        <taxon>Lachnospiraceae</taxon>
    </lineage>
</organism>
<feature type="transmembrane region" description="Helical" evidence="7">
    <location>
        <begin position="752"/>
        <end position="773"/>
    </location>
</feature>
<dbReference type="KEGG" id="cpy:Cphy_1027"/>
<feature type="domain" description="ABC3 transporter permease C-terminal" evidence="8">
    <location>
        <begin position="662"/>
        <end position="780"/>
    </location>
</feature>
<feature type="domain" description="ABC3 transporter permease C-terminal" evidence="8">
    <location>
        <begin position="267"/>
        <end position="387"/>
    </location>
</feature>
<dbReference type="PANTHER" id="PTHR30572">
    <property type="entry name" value="MEMBRANE COMPONENT OF TRANSPORTER-RELATED"/>
    <property type="match status" value="1"/>
</dbReference>
<evidence type="ECO:0000256" key="7">
    <source>
        <dbReference type="SAM" id="Phobius"/>
    </source>
</evidence>
<name>A9KM64_LACP7</name>
<dbReference type="GO" id="GO:0005886">
    <property type="term" value="C:plasma membrane"/>
    <property type="evidence" value="ECO:0007669"/>
    <property type="project" value="UniProtKB-SubCell"/>
</dbReference>
<evidence type="ECO:0000313" key="9">
    <source>
        <dbReference type="EMBL" id="ABX41407.1"/>
    </source>
</evidence>
<evidence type="ECO:0000256" key="4">
    <source>
        <dbReference type="ARBA" id="ARBA00022989"/>
    </source>
</evidence>
<evidence type="ECO:0000256" key="6">
    <source>
        <dbReference type="ARBA" id="ARBA00038076"/>
    </source>
</evidence>
<feature type="transmembrane region" description="Helical" evidence="7">
    <location>
        <begin position="355"/>
        <end position="374"/>
    </location>
</feature>
<dbReference type="eggNOG" id="COG0577">
    <property type="taxonomic scope" value="Bacteria"/>
</dbReference>
<dbReference type="InterPro" id="IPR050250">
    <property type="entry name" value="Macrolide_Exporter_MacB"/>
</dbReference>
<keyword evidence="5 7" id="KW-0472">Membrane</keyword>
<evidence type="ECO:0000256" key="1">
    <source>
        <dbReference type="ARBA" id="ARBA00004651"/>
    </source>
</evidence>
<keyword evidence="3 7" id="KW-0812">Transmembrane</keyword>
<dbReference type="EMBL" id="CP000885">
    <property type="protein sequence ID" value="ABX41407.1"/>
    <property type="molecule type" value="Genomic_DNA"/>
</dbReference>
<keyword evidence="4 7" id="KW-1133">Transmembrane helix</keyword>
<accession>A9KM64</accession>
<feature type="transmembrane region" description="Helical" evidence="7">
    <location>
        <begin position="12"/>
        <end position="33"/>
    </location>
</feature>
<comment type="subcellular location">
    <subcellularLocation>
        <location evidence="1">Cell membrane</location>
        <topology evidence="1">Multi-pass membrane protein</topology>
    </subcellularLocation>
</comment>
<comment type="similarity">
    <text evidence="6">Belongs to the ABC-4 integral membrane protein family.</text>
</comment>
<feature type="transmembrane region" description="Helical" evidence="7">
    <location>
        <begin position="431"/>
        <end position="452"/>
    </location>
</feature>
<dbReference type="HOGENOM" id="CLU_019968_0_0_9"/>
<evidence type="ECO:0000256" key="2">
    <source>
        <dbReference type="ARBA" id="ARBA00022475"/>
    </source>
</evidence>
<proteinExistence type="inferred from homology"/>
<dbReference type="Pfam" id="PF02687">
    <property type="entry name" value="FtsX"/>
    <property type="match status" value="2"/>
</dbReference>
<feature type="transmembrane region" description="Helical" evidence="7">
    <location>
        <begin position="709"/>
        <end position="732"/>
    </location>
</feature>
<dbReference type="PANTHER" id="PTHR30572:SF4">
    <property type="entry name" value="ABC TRANSPORTER PERMEASE YTRF"/>
    <property type="match status" value="1"/>
</dbReference>
<reference evidence="10" key="1">
    <citation type="submission" date="2007-11" db="EMBL/GenBank/DDBJ databases">
        <title>Complete genome sequence of Clostridium phytofermentans ISDg.</title>
        <authorList>
            <person name="Leschine S.B."/>
            <person name="Warnick T.A."/>
            <person name="Blanchard J.L."/>
            <person name="Schnell D.J."/>
            <person name="Petit E.L."/>
            <person name="LaTouf W.G."/>
            <person name="Copeland A."/>
            <person name="Lucas S."/>
            <person name="Lapidus A."/>
            <person name="Barry K."/>
            <person name="Glavina del Rio T."/>
            <person name="Dalin E."/>
            <person name="Tice H."/>
            <person name="Pitluck S."/>
            <person name="Kiss H."/>
            <person name="Brettin T."/>
            <person name="Bruce D."/>
            <person name="Detter J.C."/>
            <person name="Han C."/>
            <person name="Kuske C."/>
            <person name="Schmutz J."/>
            <person name="Larimer F."/>
            <person name="Land M."/>
            <person name="Hauser L."/>
            <person name="Kyrpides N."/>
            <person name="Kim E.A."/>
            <person name="Richardson P."/>
        </authorList>
    </citation>
    <scope>NUCLEOTIDE SEQUENCE [LARGE SCALE GENOMIC DNA]</scope>
    <source>
        <strain evidence="10">ATCC 700394 / DSM 18823 / ISDg</strain>
    </source>
</reference>
<dbReference type="OrthoDB" id="9761168at2"/>
<feature type="transmembrane region" description="Helical" evidence="7">
    <location>
        <begin position="313"/>
        <end position="335"/>
    </location>
</feature>
<dbReference type="Proteomes" id="UP000000370">
    <property type="component" value="Chromosome"/>
</dbReference>
<dbReference type="RefSeq" id="WP_012199053.1">
    <property type="nucleotide sequence ID" value="NC_010001.1"/>
</dbReference>
<evidence type="ECO:0000313" key="10">
    <source>
        <dbReference type="Proteomes" id="UP000000370"/>
    </source>
</evidence>
<dbReference type="AlphaFoldDB" id="A9KM64"/>
<sequence length="786" mass="87742" precursor="true">MKLFLIAKNNIKSSLATSIILVLLVILSTFMMYTGIGIESQLNEFVDEKNDRLQGADSTVIVGNSSLDNAITILNQRKDVDQYEVHDSIYYTSPKIINKTKQDKEKNLITIVLNASDSYNISQIPILDETEEKLENGILAPYILKTADHYETGDVIEITVENRTHTFVIAGFYENVIFATPSNVSMYQFFVNDSDFQTLREEVTDSAKQSVINIRLDGTSSEEFERSFGLQFKSMVTGENDYLQILAYDTFKEGTTMFVNILMVILIAFSLILLTIALVVIRFSIIVHLEKNIKNIGSLEAIGYTTRQIKYSLLLEFIMLTLGGILIGLVVAIAASSPVGNIISASIGLQWNGHISNLGIIFSFLINLLLILIVTAMTARKLKRITPLVALRSGIETHNFKRNYLPLEKSKLNLNFSIGMKGLLFNRKQNIVMSVIISLLTFACVYAIAMYYNFVIDDTALLNLVGMETSEIQMSIDAKDYDKVIHQVKEMDEVIKVYDYIWEDMLLKNGEKESQVRVEVTDDFSLLEIKTLVAGRLAEYDNEIVISNKTLDDLGLELGDSVTVSSFGSEEQYLIVGVKQHINGLGKGASLTTEGVKRLRPNYKITMASIYLADGVDVKTFIKKLNDEFTDIDKLIINLEDSINTVMESFNGSISTLCIVCGGITAITVVLILLLLIKVKIIKEQKQYGIYKALGYTTSQLMLHVGYSYLPVILLGSLIGLVLGVLMSNPITRSLLASNGIMKVNFIMPYQYIVFIPLGIILVSAITILLSSLRIRSITPTKLFDQ</sequence>
<keyword evidence="10" id="KW-1185">Reference proteome</keyword>
<dbReference type="STRING" id="357809.Cphy_1027"/>
<evidence type="ECO:0000256" key="3">
    <source>
        <dbReference type="ARBA" id="ARBA00022692"/>
    </source>
</evidence>
<gene>
    <name evidence="9" type="ordered locus">Cphy_1027</name>
</gene>
<feature type="transmembrane region" description="Helical" evidence="7">
    <location>
        <begin position="257"/>
        <end position="281"/>
    </location>
</feature>
<evidence type="ECO:0000259" key="8">
    <source>
        <dbReference type="Pfam" id="PF02687"/>
    </source>
</evidence>
<protein>
    <recommendedName>
        <fullName evidence="8">ABC3 transporter permease C-terminal domain-containing protein</fullName>
    </recommendedName>
</protein>
<keyword evidence="2" id="KW-1003">Cell membrane</keyword>
<evidence type="ECO:0000256" key="5">
    <source>
        <dbReference type="ARBA" id="ARBA00023136"/>
    </source>
</evidence>